<dbReference type="EMBL" id="BMNB01000003">
    <property type="protein sequence ID" value="GGM27501.1"/>
    <property type="molecule type" value="Genomic_DNA"/>
</dbReference>
<keyword evidence="2" id="KW-1185">Reference proteome</keyword>
<sequence>MSEAVEPPKVQPVHRVEVEPGHGPTFEVQAREFDGLSENPYIDVTYRLADQGEAEVSLTARYGLSLAEVDALIGALAAARAEAVAEAELYGWSEDEGAVGG</sequence>
<accession>A0A917TNK7</accession>
<organism evidence="1 2">
    <name type="scientific">Micromonospora sonchi</name>
    <dbReference type="NCBI Taxonomy" id="1763543"/>
    <lineage>
        <taxon>Bacteria</taxon>
        <taxon>Bacillati</taxon>
        <taxon>Actinomycetota</taxon>
        <taxon>Actinomycetes</taxon>
        <taxon>Micromonosporales</taxon>
        <taxon>Micromonosporaceae</taxon>
        <taxon>Micromonospora</taxon>
    </lineage>
</organism>
<evidence type="ECO:0000313" key="2">
    <source>
        <dbReference type="Proteomes" id="UP000608890"/>
    </source>
</evidence>
<evidence type="ECO:0000313" key="1">
    <source>
        <dbReference type="EMBL" id="GGM27501.1"/>
    </source>
</evidence>
<dbReference type="Proteomes" id="UP000608890">
    <property type="component" value="Unassembled WGS sequence"/>
</dbReference>
<gene>
    <name evidence="1" type="ORF">GCM10011608_10350</name>
</gene>
<reference evidence="1" key="2">
    <citation type="submission" date="2020-09" db="EMBL/GenBank/DDBJ databases">
        <authorList>
            <person name="Sun Q."/>
            <person name="Zhou Y."/>
        </authorList>
    </citation>
    <scope>NUCLEOTIDE SEQUENCE</scope>
    <source>
        <strain evidence="1">CGMCC 4.7312</strain>
    </source>
</reference>
<proteinExistence type="predicted"/>
<name>A0A917TNK7_9ACTN</name>
<dbReference type="RefSeq" id="WP_189041076.1">
    <property type="nucleotide sequence ID" value="NZ_BMNB01000003.1"/>
</dbReference>
<protein>
    <submittedName>
        <fullName evidence="1">Uncharacterized protein</fullName>
    </submittedName>
</protein>
<comment type="caution">
    <text evidence="1">The sequence shown here is derived from an EMBL/GenBank/DDBJ whole genome shotgun (WGS) entry which is preliminary data.</text>
</comment>
<reference evidence="1" key="1">
    <citation type="journal article" date="2014" name="Int. J. Syst. Evol. Microbiol.">
        <title>Complete genome sequence of Corynebacterium casei LMG S-19264T (=DSM 44701T), isolated from a smear-ripened cheese.</title>
        <authorList>
            <consortium name="US DOE Joint Genome Institute (JGI-PGF)"/>
            <person name="Walter F."/>
            <person name="Albersmeier A."/>
            <person name="Kalinowski J."/>
            <person name="Ruckert C."/>
        </authorList>
    </citation>
    <scope>NUCLEOTIDE SEQUENCE</scope>
    <source>
        <strain evidence="1">CGMCC 4.7312</strain>
    </source>
</reference>
<dbReference type="AlphaFoldDB" id="A0A917TNK7"/>